<dbReference type="InterPro" id="IPR000212">
    <property type="entry name" value="DNA_helicase_UvrD/REP"/>
</dbReference>
<dbReference type="GO" id="GO:0005524">
    <property type="term" value="F:ATP binding"/>
    <property type="evidence" value="ECO:0007669"/>
    <property type="project" value="UniProtKB-KW"/>
</dbReference>
<dbReference type="GO" id="GO:0043138">
    <property type="term" value="F:3'-5' DNA helicase activity"/>
    <property type="evidence" value="ECO:0007669"/>
    <property type="project" value="TreeGrafter"/>
</dbReference>
<feature type="domain" description="UvrD-like helicase ATP-binding" evidence="6">
    <location>
        <begin position="124"/>
        <end position="169"/>
    </location>
</feature>
<dbReference type="PANTHER" id="PTHR11070:SF2">
    <property type="entry name" value="ATP-DEPENDENT DNA HELICASE SRS2"/>
    <property type="match status" value="1"/>
</dbReference>
<keyword evidence="1" id="KW-0547">Nucleotide-binding</keyword>
<dbReference type="AlphaFoldDB" id="A0AAP9NSC3"/>
<dbReference type="Gene3D" id="3.40.50.300">
    <property type="entry name" value="P-loop containing nucleotide triphosphate hydrolases"/>
    <property type="match status" value="1"/>
</dbReference>
<evidence type="ECO:0000259" key="6">
    <source>
        <dbReference type="Pfam" id="PF00580"/>
    </source>
</evidence>
<dbReference type="InterPro" id="IPR014016">
    <property type="entry name" value="UvrD-like_ATP-bd"/>
</dbReference>
<accession>A0AAP9NSC3</accession>
<reference evidence="7 8" key="1">
    <citation type="submission" date="2019-12" db="EMBL/GenBank/DDBJ databases">
        <title>Genome sequencing and assembly of endphytes of Porphyra tenera.</title>
        <authorList>
            <person name="Park J.M."/>
            <person name="Shin R."/>
            <person name="Jo S.H."/>
        </authorList>
    </citation>
    <scope>NUCLEOTIDE SEQUENCE [LARGE SCALE GENOMIC DNA]</scope>
    <source>
        <strain evidence="7 8">GPM3</strain>
    </source>
</reference>
<dbReference type="GO" id="GO:0000725">
    <property type="term" value="P:recombinational repair"/>
    <property type="evidence" value="ECO:0007669"/>
    <property type="project" value="TreeGrafter"/>
</dbReference>
<evidence type="ECO:0000256" key="1">
    <source>
        <dbReference type="ARBA" id="ARBA00022741"/>
    </source>
</evidence>
<keyword evidence="8" id="KW-1185">Reference proteome</keyword>
<keyword evidence="4" id="KW-0067">ATP-binding</keyword>
<dbReference type="SUPFAM" id="SSF52540">
    <property type="entry name" value="P-loop containing nucleoside triphosphate hydrolases"/>
    <property type="match status" value="1"/>
</dbReference>
<dbReference type="Proteomes" id="UP000509761">
    <property type="component" value="Chromosome"/>
</dbReference>
<name>A0AAP9NSC3_9GAMM</name>
<organism evidence="7 8">
    <name type="scientific">Vreelandella titanicae</name>
    <dbReference type="NCBI Taxonomy" id="664683"/>
    <lineage>
        <taxon>Bacteria</taxon>
        <taxon>Pseudomonadati</taxon>
        <taxon>Pseudomonadota</taxon>
        <taxon>Gammaproteobacteria</taxon>
        <taxon>Oceanospirillales</taxon>
        <taxon>Halomonadaceae</taxon>
        <taxon>Vreelandella</taxon>
    </lineage>
</organism>
<dbReference type="Pfam" id="PF00580">
    <property type="entry name" value="UvrD-helicase"/>
    <property type="match status" value="1"/>
</dbReference>
<proteinExistence type="predicted"/>
<evidence type="ECO:0000256" key="4">
    <source>
        <dbReference type="ARBA" id="ARBA00022840"/>
    </source>
</evidence>
<keyword evidence="2 7" id="KW-0378">Hydrolase</keyword>
<evidence type="ECO:0000256" key="2">
    <source>
        <dbReference type="ARBA" id="ARBA00022801"/>
    </source>
</evidence>
<dbReference type="GO" id="GO:0016787">
    <property type="term" value="F:hydrolase activity"/>
    <property type="evidence" value="ECO:0007669"/>
    <property type="project" value="UniProtKB-KW"/>
</dbReference>
<protein>
    <recommendedName>
        <fullName evidence="5">DNA 3'-5' helicase II</fullName>
    </recommendedName>
</protein>
<dbReference type="PANTHER" id="PTHR11070">
    <property type="entry name" value="UVRD / RECB / PCRA DNA HELICASE FAMILY MEMBER"/>
    <property type="match status" value="1"/>
</dbReference>
<evidence type="ECO:0000256" key="3">
    <source>
        <dbReference type="ARBA" id="ARBA00022806"/>
    </source>
</evidence>
<evidence type="ECO:0000313" key="7">
    <source>
        <dbReference type="EMBL" id="QKS27265.1"/>
    </source>
</evidence>
<keyword evidence="3 7" id="KW-0347">Helicase</keyword>
<dbReference type="GO" id="GO:0003677">
    <property type="term" value="F:DNA binding"/>
    <property type="evidence" value="ECO:0007669"/>
    <property type="project" value="InterPro"/>
</dbReference>
<evidence type="ECO:0000256" key="5">
    <source>
        <dbReference type="ARBA" id="ARBA00034923"/>
    </source>
</evidence>
<evidence type="ECO:0000313" key="8">
    <source>
        <dbReference type="Proteomes" id="UP000509761"/>
    </source>
</evidence>
<dbReference type="InterPro" id="IPR027417">
    <property type="entry name" value="P-loop_NTPase"/>
</dbReference>
<gene>
    <name evidence="7" type="ORF">FX987_05086</name>
</gene>
<dbReference type="RefSeq" id="WP_022519879.1">
    <property type="nucleotide sequence ID" value="NZ_CP054580.1"/>
</dbReference>
<dbReference type="EMBL" id="CP054580">
    <property type="protein sequence ID" value="QKS27265.1"/>
    <property type="molecule type" value="Genomic_DNA"/>
</dbReference>
<sequence length="476" mass="52915">MPELDLLTITRGHVSAPAGYGKTQLIADSLKGHEDDRPVLVLTHTNAGVAALRKRLAEHGISSRNYELQTLDGWALRLLNAYPLRSGIDPQRLAIANPKQDYPAIQAAARDLIAGGCIDIILQGSYSRLWVDEYQDCSAVQHEMVVACANLLPTVVLGDPMQSVFGFAGRRVDWADLPDVFPDGKALETPWRWINAGAPEIGSWLAQAREALWKCEPIDLDEAPAEVQYAPVPSSKEIVRKESEVIRRLQRHGKLLIIGRSSAEANADEKRRHALARRNPGVTVVEAVELRHMMDFFKRLNLDMPLNAVFLCAELAAKTMTKIQPAKHFRDRIDRMHKNGTGRFKVTEADLAALDVLESPNYQSVSRLLTALRDIDGTRIFRPTIFDATQRALSRACSDNHPEVLSAARSERDARRYQERTAGRMAIGTALLLKGLEADACLIMDAHTLDRHQLYVALTRGAKAIHIWSDTSTLNP</sequence>